<evidence type="ECO:0000259" key="9">
    <source>
        <dbReference type="Pfam" id="PF01488"/>
    </source>
</evidence>
<dbReference type="Gene3D" id="3.40.50.720">
    <property type="entry name" value="NAD(P)-binding Rossmann-like Domain"/>
    <property type="match status" value="1"/>
</dbReference>
<dbReference type="GO" id="GO:0050661">
    <property type="term" value="F:NADP binding"/>
    <property type="evidence" value="ECO:0007669"/>
    <property type="project" value="InterPro"/>
</dbReference>
<keyword evidence="4 8" id="KW-0521">NADP</keyword>
<dbReference type="EMBL" id="JAGYPE010000005">
    <property type="protein sequence ID" value="MBS4184907.1"/>
    <property type="molecule type" value="Genomic_DNA"/>
</dbReference>
<feature type="domain" description="Quinate/shikimate 5-dehydrogenase/glutamyl-tRNA reductase" evidence="9">
    <location>
        <begin position="111"/>
        <end position="192"/>
    </location>
</feature>
<evidence type="ECO:0000313" key="12">
    <source>
        <dbReference type="EMBL" id="MBS4184907.1"/>
    </source>
</evidence>
<evidence type="ECO:0000256" key="7">
    <source>
        <dbReference type="ARBA" id="ARBA00049442"/>
    </source>
</evidence>
<keyword evidence="14" id="KW-1185">Reference proteome</keyword>
<name>A0A942T442_9BACI</name>
<evidence type="ECO:0000313" key="14">
    <source>
        <dbReference type="Proteomes" id="UP000677265"/>
    </source>
</evidence>
<comment type="caution">
    <text evidence="12">The sequence shown here is derived from an EMBL/GenBank/DDBJ whole genome shotgun (WGS) entry which is preliminary data.</text>
</comment>
<dbReference type="InterPro" id="IPR036291">
    <property type="entry name" value="NAD(P)-bd_dom_sf"/>
</dbReference>
<feature type="binding site" evidence="8">
    <location>
        <position position="218"/>
    </location>
    <ligand>
        <name>NADP(+)</name>
        <dbReference type="ChEBI" id="CHEBI:58349"/>
    </ligand>
</feature>
<feature type="domain" description="SDH C-terminal" evidence="11">
    <location>
        <begin position="241"/>
        <end position="271"/>
    </location>
</feature>
<dbReference type="GO" id="GO:0004764">
    <property type="term" value="F:shikimate 3-dehydrogenase (NADP+) activity"/>
    <property type="evidence" value="ECO:0007669"/>
    <property type="project" value="UniProtKB-UniRule"/>
</dbReference>
<evidence type="ECO:0000256" key="6">
    <source>
        <dbReference type="ARBA" id="ARBA00023141"/>
    </source>
</evidence>
<dbReference type="Gene3D" id="3.40.50.10860">
    <property type="entry name" value="Leucine Dehydrogenase, chain A, domain 1"/>
    <property type="match status" value="1"/>
</dbReference>
<dbReference type="InterPro" id="IPR022893">
    <property type="entry name" value="Shikimate_DH_fam"/>
</dbReference>
<evidence type="ECO:0000256" key="5">
    <source>
        <dbReference type="ARBA" id="ARBA00023002"/>
    </source>
</evidence>
<dbReference type="NCBIfam" id="TIGR00507">
    <property type="entry name" value="aroE"/>
    <property type="match status" value="1"/>
</dbReference>
<dbReference type="PANTHER" id="PTHR21089:SF1">
    <property type="entry name" value="BIFUNCTIONAL 3-DEHYDROQUINATE DEHYDRATASE_SHIKIMATE DEHYDROGENASE, CHLOROPLASTIC"/>
    <property type="match status" value="1"/>
</dbReference>
<proteinExistence type="inferred from homology"/>
<feature type="binding site" evidence="8">
    <location>
        <position position="62"/>
    </location>
    <ligand>
        <name>shikimate</name>
        <dbReference type="ChEBI" id="CHEBI:36208"/>
    </ligand>
</feature>
<dbReference type="InterPro" id="IPR006151">
    <property type="entry name" value="Shikm_DH/Glu-tRNA_Rdtase"/>
</dbReference>
<dbReference type="SUPFAM" id="SSF51735">
    <property type="entry name" value="NAD(P)-binding Rossmann-fold domains"/>
    <property type="match status" value="1"/>
</dbReference>
<evidence type="ECO:0000259" key="10">
    <source>
        <dbReference type="Pfam" id="PF08501"/>
    </source>
</evidence>
<feature type="binding site" evidence="8">
    <location>
        <position position="87"/>
    </location>
    <ligand>
        <name>shikimate</name>
        <dbReference type="ChEBI" id="CHEBI:36208"/>
    </ligand>
</feature>
<dbReference type="Pfam" id="PF18317">
    <property type="entry name" value="SDH_C"/>
    <property type="match status" value="1"/>
</dbReference>
<gene>
    <name evidence="8" type="primary">aroE</name>
    <name evidence="13" type="ORF">KHB02_013185</name>
    <name evidence="12" type="ORF">KHB02_26365</name>
</gene>
<dbReference type="CDD" id="cd01065">
    <property type="entry name" value="NAD_bind_Shikimate_DH"/>
    <property type="match status" value="1"/>
</dbReference>
<dbReference type="InterPro" id="IPR041121">
    <property type="entry name" value="SDH_C"/>
</dbReference>
<dbReference type="HAMAP" id="MF_00222">
    <property type="entry name" value="Shikimate_DH_AroE"/>
    <property type="match status" value="1"/>
</dbReference>
<evidence type="ECO:0000259" key="11">
    <source>
        <dbReference type="Pfam" id="PF18317"/>
    </source>
</evidence>
<dbReference type="InterPro" id="IPR011342">
    <property type="entry name" value="Shikimate_DH"/>
</dbReference>
<evidence type="ECO:0000256" key="1">
    <source>
        <dbReference type="ARBA" id="ARBA00004871"/>
    </source>
</evidence>
<feature type="binding site" evidence="8">
    <location>
        <begin position="15"/>
        <end position="17"/>
    </location>
    <ligand>
        <name>shikimate</name>
        <dbReference type="ChEBI" id="CHEBI:36208"/>
    </ligand>
</feature>
<dbReference type="InterPro" id="IPR046346">
    <property type="entry name" value="Aminoacid_DH-like_N_sf"/>
</dbReference>
<dbReference type="GO" id="GO:0008652">
    <property type="term" value="P:amino acid biosynthetic process"/>
    <property type="evidence" value="ECO:0007669"/>
    <property type="project" value="UniProtKB-KW"/>
</dbReference>
<comment type="pathway">
    <text evidence="1 8">Metabolic intermediate biosynthesis; chorismate biosynthesis; chorismate from D-erythrose 4-phosphate and phosphoenolpyruvate: step 4/7.</text>
</comment>
<keyword evidence="3 8" id="KW-0028">Amino-acid biosynthesis</keyword>
<organism evidence="12">
    <name type="scientific">Neobacillus citreus</name>
    <dbReference type="NCBI Taxonomy" id="2833578"/>
    <lineage>
        <taxon>Bacteria</taxon>
        <taxon>Bacillati</taxon>
        <taxon>Bacillota</taxon>
        <taxon>Bacilli</taxon>
        <taxon>Bacillales</taxon>
        <taxon>Bacillaceae</taxon>
        <taxon>Neobacillus</taxon>
    </lineage>
</organism>
<dbReference type="RefSeq" id="WP_213144790.1">
    <property type="nucleotide sequence ID" value="NZ_JAGYPE020000021.1"/>
</dbReference>
<evidence type="ECO:0000256" key="2">
    <source>
        <dbReference type="ARBA" id="ARBA00012962"/>
    </source>
</evidence>
<dbReference type="Pfam" id="PF01488">
    <property type="entry name" value="Shikimate_DH"/>
    <property type="match status" value="1"/>
</dbReference>
<feature type="binding site" evidence="8">
    <location>
        <begin position="150"/>
        <end position="155"/>
    </location>
    <ligand>
        <name>NADP(+)</name>
        <dbReference type="ChEBI" id="CHEBI:58349"/>
    </ligand>
</feature>
<dbReference type="NCBIfam" id="NF001319">
    <property type="entry name" value="PRK00258.3-3"/>
    <property type="match status" value="1"/>
</dbReference>
<evidence type="ECO:0000313" key="13">
    <source>
        <dbReference type="EMBL" id="MCH6266477.1"/>
    </source>
</evidence>
<dbReference type="PANTHER" id="PTHR21089">
    <property type="entry name" value="SHIKIMATE DEHYDROGENASE"/>
    <property type="match status" value="1"/>
</dbReference>
<reference evidence="12" key="1">
    <citation type="submission" date="2021-05" db="EMBL/GenBank/DDBJ databases">
        <title>Novel Bacillus species.</title>
        <authorList>
            <person name="Liu G."/>
        </authorList>
    </citation>
    <scope>NUCLEOTIDE SEQUENCE</scope>
    <source>
        <strain evidence="12 14">FJAT-50051</strain>
    </source>
</reference>
<dbReference type="InterPro" id="IPR013708">
    <property type="entry name" value="Shikimate_DH-bd_N"/>
</dbReference>
<dbReference type="EMBL" id="JAGYPE020000021">
    <property type="protein sequence ID" value="MCH6266477.1"/>
    <property type="molecule type" value="Genomic_DNA"/>
</dbReference>
<evidence type="ECO:0000256" key="3">
    <source>
        <dbReference type="ARBA" id="ARBA00022605"/>
    </source>
</evidence>
<comment type="subunit">
    <text evidence="8">Homodimer.</text>
</comment>
<evidence type="ECO:0000256" key="8">
    <source>
        <dbReference type="HAMAP-Rule" id="MF_00222"/>
    </source>
</evidence>
<comment type="catalytic activity">
    <reaction evidence="7 8">
        <text>shikimate + NADP(+) = 3-dehydroshikimate + NADPH + H(+)</text>
        <dbReference type="Rhea" id="RHEA:17737"/>
        <dbReference type="ChEBI" id="CHEBI:15378"/>
        <dbReference type="ChEBI" id="CHEBI:16630"/>
        <dbReference type="ChEBI" id="CHEBI:36208"/>
        <dbReference type="ChEBI" id="CHEBI:57783"/>
        <dbReference type="ChEBI" id="CHEBI:58349"/>
        <dbReference type="EC" id="1.1.1.25"/>
    </reaction>
</comment>
<feature type="binding site" evidence="8">
    <location>
        <position position="78"/>
    </location>
    <ligand>
        <name>NADP(+)</name>
        <dbReference type="ChEBI" id="CHEBI:58349"/>
    </ligand>
</feature>
<comment type="similarity">
    <text evidence="8">Belongs to the shikimate dehydrogenase family.</text>
</comment>
<protein>
    <recommendedName>
        <fullName evidence="2 8">Shikimate dehydrogenase (NADP(+))</fullName>
        <shortName evidence="8">SDH</shortName>
        <ecNumber evidence="2 8">1.1.1.25</ecNumber>
    </recommendedName>
</protein>
<feature type="domain" description="Shikimate dehydrogenase substrate binding N-terminal" evidence="10">
    <location>
        <begin position="7"/>
        <end position="89"/>
    </location>
</feature>
<feature type="binding site" evidence="8">
    <location>
        <position position="248"/>
    </location>
    <ligand>
        <name>shikimate</name>
        <dbReference type="ChEBI" id="CHEBI:36208"/>
    </ligand>
</feature>
<dbReference type="AlphaFoldDB" id="A0A942T442"/>
<dbReference type="Pfam" id="PF08501">
    <property type="entry name" value="Shikimate_dh_N"/>
    <property type="match status" value="1"/>
</dbReference>
<dbReference type="EC" id="1.1.1.25" evidence="2 8"/>
<feature type="binding site" evidence="8">
    <location>
        <begin position="126"/>
        <end position="130"/>
    </location>
    <ligand>
        <name>NADP(+)</name>
        <dbReference type="ChEBI" id="CHEBI:58349"/>
    </ligand>
</feature>
<sequence length="276" mass="30190">MKKLYAVIGYPIGHSMSPVMHNDLFSFYQIDGHYLPFQVAPENLEDAVKGLKAIGVGGFNVTIPHKSRIIPYLDGVDELANAIGAVNTVVNEDGRLIGYNTDGSGFLTGLENQFASIEGKKILVIGAGGATRGIYFTLAKEKPAKIDIANRTVEKAWSLINDCPYPNSSAAFSLEEAEQVLEDYDLIIQTTMIGMAPKVSEQPIKLDNLKKQAIVCDIVYNPLKTKFLQDAEQKGAQIQNGIDMFVFQGALAFEKWTGTFPDAERMRAIVLKQLGG</sequence>
<comment type="function">
    <text evidence="8">Involved in the biosynthesis of the chorismate, which leads to the biosynthesis of aromatic amino acids. Catalyzes the reversible NADPH linked reduction of 3-dehydroshikimate (DHSA) to yield shikimate (SA).</text>
</comment>
<evidence type="ECO:0000256" key="4">
    <source>
        <dbReference type="ARBA" id="ARBA00022857"/>
    </source>
</evidence>
<feature type="binding site" evidence="8">
    <location>
        <position position="220"/>
    </location>
    <ligand>
        <name>shikimate</name>
        <dbReference type="ChEBI" id="CHEBI:36208"/>
    </ligand>
</feature>
<keyword evidence="6 8" id="KW-0057">Aromatic amino acid biosynthesis</keyword>
<dbReference type="GO" id="GO:0005829">
    <property type="term" value="C:cytosol"/>
    <property type="evidence" value="ECO:0007669"/>
    <property type="project" value="TreeGrafter"/>
</dbReference>
<accession>A0A942T442</accession>
<dbReference type="SUPFAM" id="SSF53223">
    <property type="entry name" value="Aminoacid dehydrogenase-like, N-terminal domain"/>
    <property type="match status" value="1"/>
</dbReference>
<dbReference type="Proteomes" id="UP000677265">
    <property type="component" value="Unassembled WGS sequence"/>
</dbReference>
<keyword evidence="5 8" id="KW-0560">Oxidoreductase</keyword>
<dbReference type="GO" id="GO:0019632">
    <property type="term" value="P:shikimate metabolic process"/>
    <property type="evidence" value="ECO:0007669"/>
    <property type="project" value="InterPro"/>
</dbReference>
<feature type="active site" description="Proton acceptor" evidence="8">
    <location>
        <position position="66"/>
    </location>
</feature>
<dbReference type="GO" id="GO:0009073">
    <property type="term" value="P:aromatic amino acid family biosynthetic process"/>
    <property type="evidence" value="ECO:0007669"/>
    <property type="project" value="UniProtKB-KW"/>
</dbReference>
<dbReference type="GO" id="GO:0009423">
    <property type="term" value="P:chorismate biosynthetic process"/>
    <property type="evidence" value="ECO:0007669"/>
    <property type="project" value="UniProtKB-UniRule"/>
</dbReference>
<feature type="binding site" evidence="8">
    <location>
        <position position="102"/>
    </location>
    <ligand>
        <name>shikimate</name>
        <dbReference type="ChEBI" id="CHEBI:36208"/>
    </ligand>
</feature>
<feature type="binding site" evidence="8">
    <location>
        <position position="241"/>
    </location>
    <ligand>
        <name>NADP(+)</name>
        <dbReference type="ChEBI" id="CHEBI:58349"/>
    </ligand>
</feature>